<keyword evidence="3" id="KW-1185">Reference proteome</keyword>
<dbReference type="Proteomes" id="UP000237640">
    <property type="component" value="Unassembled WGS sequence"/>
</dbReference>
<dbReference type="SUPFAM" id="SSF109854">
    <property type="entry name" value="DinB/YfiT-like putative metalloenzymes"/>
    <property type="match status" value="1"/>
</dbReference>
<gene>
    <name evidence="2" type="ORF">CLV81_3478</name>
</gene>
<evidence type="ECO:0000259" key="1">
    <source>
        <dbReference type="Pfam" id="PF12867"/>
    </source>
</evidence>
<dbReference type="EMBL" id="PVYX01000002">
    <property type="protein sequence ID" value="PRX55072.1"/>
    <property type="molecule type" value="Genomic_DNA"/>
</dbReference>
<accession>A0A2T0MCA3</accession>
<dbReference type="InterPro" id="IPR034660">
    <property type="entry name" value="DinB/YfiT-like"/>
</dbReference>
<dbReference type="Pfam" id="PF12867">
    <property type="entry name" value="DinB_2"/>
    <property type="match status" value="1"/>
</dbReference>
<reference evidence="2 3" key="1">
    <citation type="submission" date="2018-03" db="EMBL/GenBank/DDBJ databases">
        <title>Genomic Encyclopedia of Archaeal and Bacterial Type Strains, Phase II (KMG-II): from individual species to whole genera.</title>
        <authorList>
            <person name="Goeker M."/>
        </authorList>
    </citation>
    <scope>NUCLEOTIDE SEQUENCE [LARGE SCALE GENOMIC DNA]</scope>
    <source>
        <strain evidence="2 3">DSM 25027</strain>
    </source>
</reference>
<dbReference type="OrthoDB" id="9793216at2"/>
<dbReference type="InterPro" id="IPR024775">
    <property type="entry name" value="DinB-like"/>
</dbReference>
<dbReference type="AlphaFoldDB" id="A0A2T0MCA3"/>
<evidence type="ECO:0000313" key="2">
    <source>
        <dbReference type="EMBL" id="PRX55072.1"/>
    </source>
</evidence>
<feature type="domain" description="DinB-like" evidence="1">
    <location>
        <begin position="28"/>
        <end position="163"/>
    </location>
</feature>
<sequence>MSLSDSEYHPYYGNYIALSGDAPFLQTLEKGLNEFQDFVSSIPDDRMNYAYDEGKWTVSELLMHLIDAERVFQHRAFRFARNDKTPLPGFEQDDYVPESKAGIRSRKEIIEEFLTVRNSSIQLFKSFNEDILIRMGIASGSPMSVRALGHVICGHQIHHFNVIRERYL</sequence>
<protein>
    <submittedName>
        <fullName evidence="2">DinB family protein</fullName>
    </submittedName>
</protein>
<evidence type="ECO:0000313" key="3">
    <source>
        <dbReference type="Proteomes" id="UP000237640"/>
    </source>
</evidence>
<comment type="caution">
    <text evidence="2">The sequence shown here is derived from an EMBL/GenBank/DDBJ whole genome shotgun (WGS) entry which is preliminary data.</text>
</comment>
<name>A0A2T0MCA3_9FLAO</name>
<proteinExistence type="predicted"/>
<dbReference type="RefSeq" id="WP_106146666.1">
    <property type="nucleotide sequence ID" value="NZ_PVYX01000002.1"/>
</dbReference>
<organism evidence="2 3">
    <name type="scientific">Flagellimonas meridianipacifica</name>
    <dbReference type="NCBI Taxonomy" id="1080225"/>
    <lineage>
        <taxon>Bacteria</taxon>
        <taxon>Pseudomonadati</taxon>
        <taxon>Bacteroidota</taxon>
        <taxon>Flavobacteriia</taxon>
        <taxon>Flavobacteriales</taxon>
        <taxon>Flavobacteriaceae</taxon>
        <taxon>Flagellimonas</taxon>
    </lineage>
</organism>
<dbReference type="Gene3D" id="1.20.120.450">
    <property type="entry name" value="dinb family like domain"/>
    <property type="match status" value="1"/>
</dbReference>